<dbReference type="OrthoDB" id="9801841at2"/>
<keyword evidence="9" id="KW-0812">Transmembrane</keyword>
<dbReference type="InterPro" id="IPR050660">
    <property type="entry name" value="NEK_Ser/Thr_kinase"/>
</dbReference>
<keyword evidence="9" id="KW-0472">Membrane</keyword>
<dbReference type="PROSITE" id="PS50011">
    <property type="entry name" value="PROTEIN_KINASE_DOM"/>
    <property type="match status" value="1"/>
</dbReference>
<keyword evidence="4 7" id="KW-0547">Nucleotide-binding</keyword>
<evidence type="ECO:0000256" key="7">
    <source>
        <dbReference type="PROSITE-ProRule" id="PRU10141"/>
    </source>
</evidence>
<keyword evidence="5 11" id="KW-0418">Kinase</keyword>
<comment type="caution">
    <text evidence="11">The sequence shown here is derived from an EMBL/GenBank/DDBJ whole genome shotgun (WGS) entry which is preliminary data.</text>
</comment>
<dbReference type="PROSITE" id="PS00109">
    <property type="entry name" value="PROTEIN_KINASE_TYR"/>
    <property type="match status" value="1"/>
</dbReference>
<accession>A0A840S7H4</accession>
<dbReference type="AlphaFoldDB" id="A0A840S7H4"/>
<dbReference type="InterPro" id="IPR008266">
    <property type="entry name" value="Tyr_kinase_AS"/>
</dbReference>
<feature type="region of interest" description="Disordered" evidence="8">
    <location>
        <begin position="499"/>
        <end position="527"/>
    </location>
</feature>
<dbReference type="Gene3D" id="3.30.200.20">
    <property type="entry name" value="Phosphorylase Kinase, domain 1"/>
    <property type="match status" value="1"/>
</dbReference>
<organism evidence="11 12">
    <name type="scientific">Inhella inkyongensis</name>
    <dbReference type="NCBI Taxonomy" id="392593"/>
    <lineage>
        <taxon>Bacteria</taxon>
        <taxon>Pseudomonadati</taxon>
        <taxon>Pseudomonadota</taxon>
        <taxon>Betaproteobacteria</taxon>
        <taxon>Burkholderiales</taxon>
        <taxon>Sphaerotilaceae</taxon>
        <taxon>Inhella</taxon>
    </lineage>
</organism>
<feature type="binding site" evidence="7">
    <location>
        <position position="53"/>
    </location>
    <ligand>
        <name>ATP</name>
        <dbReference type="ChEBI" id="CHEBI:30616"/>
    </ligand>
</feature>
<dbReference type="PANTHER" id="PTHR43671:SF13">
    <property type="entry name" value="SERINE_THREONINE-PROTEIN KINASE NEK2"/>
    <property type="match status" value="1"/>
</dbReference>
<gene>
    <name evidence="11" type="ORF">HNQ51_002777</name>
</gene>
<feature type="transmembrane region" description="Helical" evidence="9">
    <location>
        <begin position="419"/>
        <end position="439"/>
    </location>
</feature>
<evidence type="ECO:0000256" key="4">
    <source>
        <dbReference type="ARBA" id="ARBA00022741"/>
    </source>
</evidence>
<feature type="compositionally biased region" description="Low complexity" evidence="8">
    <location>
        <begin position="468"/>
        <end position="480"/>
    </location>
</feature>
<dbReference type="GO" id="GO:0005524">
    <property type="term" value="F:ATP binding"/>
    <property type="evidence" value="ECO:0007669"/>
    <property type="project" value="UniProtKB-UniRule"/>
</dbReference>
<dbReference type="Gene3D" id="1.10.510.10">
    <property type="entry name" value="Transferase(Phosphotransferase) domain 1"/>
    <property type="match status" value="1"/>
</dbReference>
<dbReference type="GO" id="GO:0004713">
    <property type="term" value="F:protein tyrosine kinase activity"/>
    <property type="evidence" value="ECO:0007669"/>
    <property type="project" value="InterPro"/>
</dbReference>
<feature type="region of interest" description="Disordered" evidence="8">
    <location>
        <begin position="468"/>
        <end position="487"/>
    </location>
</feature>
<sequence>MSDTVPPLIDEPNALPAGTRFGELEILRVLGVGGFGIVYLAMDHALERQVAIKEYMPSQLAQRQQSTTVVVRSSQVVETFELGLRSFVNEARMLARFDHPSLLKVYRFWEANGTAYMVMPYLQGKTLKQVREASGDAPGEAWIMKRVLPLIEALELLHAEQVFHRDIAPDNILLPSDGADPILLDFGAARRVIGDRTQSLTAIFKPSYAPIEQYGETTQLRQGAWTDVYSLGAVLHYLLVGTPPPLATTRAVVDEMVPLAQRRDWPMHSRHFRAAIDWALSVRPSMRPQSMAEMRDALMGDRTLPVVRPNLPPPADKGSSVAAALPSAAPAPMAADQGYEFTQILPAAAVMDQAVTQPLHQAPPVAAVQSPASASAPKPAPQPAAAAPAPQTAKSGPLSVAGALPSQDHKEVAKGLPKAWWWGAGALGLVLLTSFWWVLVSRPAGPPGAESADLTHADAASAPSSAAVTAASTPATQTSAVPVVPPTVQTGKAGAVAGLESTGKSPASAITAPKSVASAEPAASRPPAARLPRLAKPEPAVAQPAVQAEPETAVGHEDPRAACGDRVFIALWRCIERNCEEPRYREHAECVTLRERRERRERR</sequence>
<evidence type="ECO:0000256" key="9">
    <source>
        <dbReference type="SAM" id="Phobius"/>
    </source>
</evidence>
<keyword evidence="9" id="KW-1133">Transmembrane helix</keyword>
<dbReference type="Proteomes" id="UP000554837">
    <property type="component" value="Unassembled WGS sequence"/>
</dbReference>
<evidence type="ECO:0000256" key="5">
    <source>
        <dbReference type="ARBA" id="ARBA00022777"/>
    </source>
</evidence>
<dbReference type="RefSeq" id="WP_138856612.1">
    <property type="nucleotide sequence ID" value="NZ_CP040709.1"/>
</dbReference>
<feature type="compositionally biased region" description="Low complexity" evidence="8">
    <location>
        <begin position="517"/>
        <end position="527"/>
    </location>
</feature>
<dbReference type="GO" id="GO:0004674">
    <property type="term" value="F:protein serine/threonine kinase activity"/>
    <property type="evidence" value="ECO:0007669"/>
    <property type="project" value="UniProtKB-KW"/>
</dbReference>
<dbReference type="Pfam" id="PF00069">
    <property type="entry name" value="Pkinase"/>
    <property type="match status" value="1"/>
</dbReference>
<dbReference type="PROSITE" id="PS00107">
    <property type="entry name" value="PROTEIN_KINASE_ATP"/>
    <property type="match status" value="1"/>
</dbReference>
<dbReference type="CDD" id="cd14014">
    <property type="entry name" value="STKc_PknB_like"/>
    <property type="match status" value="1"/>
</dbReference>
<protein>
    <recommendedName>
        <fullName evidence="2">non-specific serine/threonine protein kinase</fullName>
        <ecNumber evidence="2">2.7.11.1</ecNumber>
    </recommendedName>
</protein>
<dbReference type="InterPro" id="IPR017441">
    <property type="entry name" value="Protein_kinase_ATP_BS"/>
</dbReference>
<dbReference type="InterPro" id="IPR011009">
    <property type="entry name" value="Kinase-like_dom_sf"/>
</dbReference>
<evidence type="ECO:0000259" key="10">
    <source>
        <dbReference type="PROSITE" id="PS50011"/>
    </source>
</evidence>
<name>A0A840S7H4_9BURK</name>
<dbReference type="PANTHER" id="PTHR43671">
    <property type="entry name" value="SERINE/THREONINE-PROTEIN KINASE NEK"/>
    <property type="match status" value="1"/>
</dbReference>
<proteinExistence type="inferred from homology"/>
<feature type="compositionally biased region" description="Low complexity" evidence="8">
    <location>
        <begin position="538"/>
        <end position="551"/>
    </location>
</feature>
<dbReference type="InterPro" id="IPR020635">
    <property type="entry name" value="Tyr_kinase_cat_dom"/>
</dbReference>
<dbReference type="SMART" id="SM00219">
    <property type="entry name" value="TyrKc"/>
    <property type="match status" value="1"/>
</dbReference>
<evidence type="ECO:0000313" key="12">
    <source>
        <dbReference type="Proteomes" id="UP000554837"/>
    </source>
</evidence>
<keyword evidence="3 11" id="KW-0808">Transferase</keyword>
<feature type="region of interest" description="Disordered" evidence="8">
    <location>
        <begin position="538"/>
        <end position="557"/>
    </location>
</feature>
<evidence type="ECO:0000256" key="8">
    <source>
        <dbReference type="SAM" id="MobiDB-lite"/>
    </source>
</evidence>
<feature type="domain" description="Protein kinase" evidence="10">
    <location>
        <begin position="24"/>
        <end position="299"/>
    </location>
</feature>
<keyword evidence="6 7" id="KW-0067">ATP-binding</keyword>
<keyword evidence="11" id="KW-0723">Serine/threonine-protein kinase</keyword>
<feature type="region of interest" description="Disordered" evidence="8">
    <location>
        <begin position="362"/>
        <end position="405"/>
    </location>
</feature>
<keyword evidence="12" id="KW-1185">Reference proteome</keyword>
<evidence type="ECO:0000256" key="6">
    <source>
        <dbReference type="ARBA" id="ARBA00022840"/>
    </source>
</evidence>
<comment type="similarity">
    <text evidence="1">Belongs to the protein kinase superfamily. NEK Ser/Thr protein kinase family. NIMA subfamily.</text>
</comment>
<dbReference type="SUPFAM" id="SSF56112">
    <property type="entry name" value="Protein kinase-like (PK-like)"/>
    <property type="match status" value="1"/>
</dbReference>
<evidence type="ECO:0000313" key="11">
    <source>
        <dbReference type="EMBL" id="MBB5205458.1"/>
    </source>
</evidence>
<evidence type="ECO:0000256" key="1">
    <source>
        <dbReference type="ARBA" id="ARBA00010886"/>
    </source>
</evidence>
<dbReference type="InterPro" id="IPR000719">
    <property type="entry name" value="Prot_kinase_dom"/>
</dbReference>
<evidence type="ECO:0000256" key="3">
    <source>
        <dbReference type="ARBA" id="ARBA00022679"/>
    </source>
</evidence>
<evidence type="ECO:0000256" key="2">
    <source>
        <dbReference type="ARBA" id="ARBA00012513"/>
    </source>
</evidence>
<reference evidence="11 12" key="1">
    <citation type="submission" date="2020-08" db="EMBL/GenBank/DDBJ databases">
        <title>Genomic Encyclopedia of Type Strains, Phase IV (KMG-IV): sequencing the most valuable type-strain genomes for metagenomic binning, comparative biology and taxonomic classification.</title>
        <authorList>
            <person name="Goeker M."/>
        </authorList>
    </citation>
    <scope>NUCLEOTIDE SEQUENCE [LARGE SCALE GENOMIC DNA]</scope>
    <source>
        <strain evidence="11 12">DSM 23958</strain>
    </source>
</reference>
<feature type="compositionally biased region" description="Low complexity" evidence="8">
    <location>
        <begin position="362"/>
        <end position="395"/>
    </location>
</feature>
<dbReference type="EC" id="2.7.11.1" evidence="2"/>
<dbReference type="EMBL" id="JACHHO010000004">
    <property type="protein sequence ID" value="MBB5205458.1"/>
    <property type="molecule type" value="Genomic_DNA"/>
</dbReference>